<feature type="region of interest" description="Disordered" evidence="1">
    <location>
        <begin position="72"/>
        <end position="108"/>
    </location>
</feature>
<feature type="chain" id="PRO_5040147004" description="PA14 domain-containing protein" evidence="2">
    <location>
        <begin position="21"/>
        <end position="310"/>
    </location>
</feature>
<evidence type="ECO:0000256" key="1">
    <source>
        <dbReference type="SAM" id="MobiDB-lite"/>
    </source>
</evidence>
<proteinExistence type="predicted"/>
<feature type="compositionally biased region" description="Pro residues" evidence="1">
    <location>
        <begin position="79"/>
        <end position="108"/>
    </location>
</feature>
<organism evidence="4 5">
    <name type="scientific">Cylindrodendrum hubeiense</name>
    <dbReference type="NCBI Taxonomy" id="595255"/>
    <lineage>
        <taxon>Eukaryota</taxon>
        <taxon>Fungi</taxon>
        <taxon>Dikarya</taxon>
        <taxon>Ascomycota</taxon>
        <taxon>Pezizomycotina</taxon>
        <taxon>Sordariomycetes</taxon>
        <taxon>Hypocreomycetidae</taxon>
        <taxon>Hypocreales</taxon>
        <taxon>Nectriaceae</taxon>
        <taxon>Cylindrodendrum</taxon>
    </lineage>
</organism>
<gene>
    <name evidence="4" type="ORF">G7Z17_g12220</name>
</gene>
<evidence type="ECO:0000259" key="3">
    <source>
        <dbReference type="PROSITE" id="PS51820"/>
    </source>
</evidence>
<dbReference type="Gene3D" id="2.60.120.1560">
    <property type="match status" value="1"/>
</dbReference>
<keyword evidence="2" id="KW-0732">Signal</keyword>
<protein>
    <recommendedName>
        <fullName evidence="3">PA14 domain-containing protein</fullName>
    </recommendedName>
</protein>
<feature type="domain" description="PA14" evidence="3">
    <location>
        <begin position="127"/>
        <end position="286"/>
    </location>
</feature>
<name>A0A9P5H2F8_9HYPO</name>
<feature type="signal peptide" evidence="2">
    <location>
        <begin position="1"/>
        <end position="20"/>
    </location>
</feature>
<reference evidence="4" key="1">
    <citation type="submission" date="2020-03" db="EMBL/GenBank/DDBJ databases">
        <title>Draft Genome Sequence of Cylindrodendrum hubeiense.</title>
        <authorList>
            <person name="Buettner E."/>
            <person name="Kellner H."/>
        </authorList>
    </citation>
    <scope>NUCLEOTIDE SEQUENCE</scope>
    <source>
        <strain evidence="4">IHI 201604</strain>
    </source>
</reference>
<dbReference type="OrthoDB" id="4388755at2759"/>
<evidence type="ECO:0000256" key="2">
    <source>
        <dbReference type="SAM" id="SignalP"/>
    </source>
</evidence>
<dbReference type="AlphaFoldDB" id="A0A9P5H2F8"/>
<dbReference type="Proteomes" id="UP000722485">
    <property type="component" value="Unassembled WGS sequence"/>
</dbReference>
<dbReference type="InterPro" id="IPR037524">
    <property type="entry name" value="PA14/GLEYA"/>
</dbReference>
<comment type="caution">
    <text evidence="4">The sequence shown here is derived from an EMBL/GenBank/DDBJ whole genome shotgun (WGS) entry which is preliminary data.</text>
</comment>
<dbReference type="PROSITE" id="PS51820">
    <property type="entry name" value="PA14"/>
    <property type="match status" value="1"/>
</dbReference>
<dbReference type="Pfam" id="PF10528">
    <property type="entry name" value="GLEYA"/>
    <property type="match status" value="1"/>
</dbReference>
<sequence length="310" mass="33541">MPSLRLILAAAAALQASAFARHVCKQGELNCYPAPERLPAYHTRIVYDEHPNDNPEQPVAYYKPTTLITTTKSTEDIPEPPTDIPEPPIPEPPIPEPPIPEPPIPEPTPDLSCDNQGLDYAIFDHDFYNGDFDYTAFNTDSFKTKATASTGETNRIGIIPNGASDSAVFKVYDDSPERLLQYTAIAHRGFLYAPVTGTYTITVPESDDITLVWLGNNALTEWTRSNANIVQPYVSGAATAKTAEITLEAGTYNPLRVLWGNGQGGFQFIITVKAPNGDSVLDGTSTGNGFIVRFACDGTTPVFQPFGSGG</sequence>
<dbReference type="EMBL" id="JAANBB010000528">
    <property type="protein sequence ID" value="KAF7540373.1"/>
    <property type="molecule type" value="Genomic_DNA"/>
</dbReference>
<accession>A0A9P5H2F8</accession>
<evidence type="ECO:0000313" key="5">
    <source>
        <dbReference type="Proteomes" id="UP000722485"/>
    </source>
</evidence>
<evidence type="ECO:0000313" key="4">
    <source>
        <dbReference type="EMBL" id="KAF7540373.1"/>
    </source>
</evidence>
<keyword evidence="5" id="KW-1185">Reference proteome</keyword>
<dbReference type="InterPro" id="IPR018871">
    <property type="entry name" value="GLEYA_adhesin_domain"/>
</dbReference>
<dbReference type="SUPFAM" id="SSF56988">
    <property type="entry name" value="Anthrax protective antigen"/>
    <property type="match status" value="1"/>
</dbReference>